<evidence type="ECO:0000313" key="3">
    <source>
        <dbReference type="Proteomes" id="UP000193387"/>
    </source>
</evidence>
<dbReference type="EMBL" id="LQPR01000039">
    <property type="protein sequence ID" value="ORW70525.1"/>
    <property type="molecule type" value="Genomic_DNA"/>
</dbReference>
<dbReference type="AlphaFoldDB" id="A0AAJ3NPF2"/>
<feature type="region of interest" description="Disordered" evidence="1">
    <location>
        <begin position="160"/>
        <end position="184"/>
    </location>
</feature>
<comment type="caution">
    <text evidence="2">The sequence shown here is derived from an EMBL/GenBank/DDBJ whole genome shotgun (WGS) entry which is preliminary data.</text>
</comment>
<protein>
    <recommendedName>
        <fullName evidence="4">DUF5666 domain-containing protein</fullName>
    </recommendedName>
</protein>
<organism evidence="2 3">
    <name type="scientific">Mycobacterium saskatchewanense</name>
    <dbReference type="NCBI Taxonomy" id="220927"/>
    <lineage>
        <taxon>Bacteria</taxon>
        <taxon>Bacillati</taxon>
        <taxon>Actinomycetota</taxon>
        <taxon>Actinomycetes</taxon>
        <taxon>Mycobacteriales</taxon>
        <taxon>Mycobacteriaceae</taxon>
        <taxon>Mycobacterium</taxon>
        <taxon>Mycobacterium simiae complex</taxon>
    </lineage>
</organism>
<evidence type="ECO:0000313" key="2">
    <source>
        <dbReference type="EMBL" id="ORW70525.1"/>
    </source>
</evidence>
<name>A0AAJ3NPF2_9MYCO</name>
<evidence type="ECO:0008006" key="4">
    <source>
        <dbReference type="Google" id="ProtNLM"/>
    </source>
</evidence>
<feature type="compositionally biased region" description="Polar residues" evidence="1">
    <location>
        <begin position="172"/>
        <end position="184"/>
    </location>
</feature>
<evidence type="ECO:0000256" key="1">
    <source>
        <dbReference type="SAM" id="MobiDB-lite"/>
    </source>
</evidence>
<feature type="region of interest" description="Disordered" evidence="1">
    <location>
        <begin position="1"/>
        <end position="36"/>
    </location>
</feature>
<keyword evidence="3" id="KW-1185">Reference proteome</keyword>
<gene>
    <name evidence="2" type="ORF">AWC23_16780</name>
</gene>
<accession>A0AAJ3NPF2</accession>
<sequence>MREAPTPVGAKPQEGLTVGAKHRMTAPPEQSRPSRRTMSGIASICELASAAVVCGAAVVAVLVGVEPEKPVVVAEQGTPATSQPVHQEGTVVAVSANSVTARSSNGYTQTYVVTPNTTVVIKGGSLPATAASRFAINDQVDIVGTIQGGTALATAVADRDAWHGDGPPMDFVTTQPASNRQGST</sequence>
<proteinExistence type="predicted"/>
<reference evidence="2 3" key="1">
    <citation type="submission" date="2016-01" db="EMBL/GenBank/DDBJ databases">
        <title>The new phylogeny of the genus Mycobacterium.</title>
        <authorList>
            <person name="Tarcisio F."/>
            <person name="Conor M."/>
            <person name="Antonella G."/>
            <person name="Elisabetta G."/>
            <person name="Giulia F.S."/>
            <person name="Sara T."/>
            <person name="Anna F."/>
            <person name="Clotilde B."/>
            <person name="Roberto B."/>
            <person name="Veronica D.S."/>
            <person name="Fabio R."/>
            <person name="Monica P."/>
            <person name="Olivier J."/>
            <person name="Enrico T."/>
            <person name="Nicola S."/>
        </authorList>
    </citation>
    <scope>NUCLEOTIDE SEQUENCE [LARGE SCALE GENOMIC DNA]</scope>
    <source>
        <strain evidence="2 3">DSM 44616</strain>
    </source>
</reference>
<dbReference type="Proteomes" id="UP000193387">
    <property type="component" value="Unassembled WGS sequence"/>
</dbReference>